<feature type="compositionally biased region" description="Acidic residues" evidence="11">
    <location>
        <begin position="380"/>
        <end position="413"/>
    </location>
</feature>
<dbReference type="InterPro" id="IPR036986">
    <property type="entry name" value="S4_RNA-bd_sf"/>
</dbReference>
<dbReference type="CDD" id="cd00165">
    <property type="entry name" value="S4"/>
    <property type="match status" value="1"/>
</dbReference>
<dbReference type="RefSeq" id="WP_150083074.1">
    <property type="nucleotide sequence ID" value="NZ_VWRN01000030.1"/>
</dbReference>
<evidence type="ECO:0000313" key="14">
    <source>
        <dbReference type="Proteomes" id="UP000324324"/>
    </source>
</evidence>
<keyword evidence="10" id="KW-0694">RNA-binding</keyword>
<feature type="active site" evidence="9">
    <location>
        <position position="190"/>
    </location>
</feature>
<evidence type="ECO:0000256" key="10">
    <source>
        <dbReference type="PROSITE-ProRule" id="PRU00182"/>
    </source>
</evidence>
<dbReference type="InterPro" id="IPR006225">
    <property type="entry name" value="PsdUridine_synth_RluC/D"/>
</dbReference>
<sequence length="413" mass="45020">MKKSVKHYSPSPSVASPQAALDGEAARDAAVETELEDFDELPAAALVEAESGADMVPVVLEVDSAAHGERLDKLLARQLSEFSRSRIQQWIDSGAVTVDGAVRRPRDSVQMGQRIEVRPQAAPETLAFTPEPVPLQIVYEDAALLVIDKPAGLVVHPAAGNWSGTVLNGLLHRDPAAASLPRAGIVHRLDKETSGLMVVARTLTAQTDLVRQLQARTVKRTYLALVWGEAPDEGTIDAPIGRDPRERTRMAIVHTSSGKPSRTHFRTLGVAPLGRGCVSMVMCQLETGRTHQIRVHFESIGHPLLGDPVYHRATQRGQRPAIKAPLPVPFERQALHAYRLGLVHPVSGKPMSWRAPAPDDLQALIDTLDFTTLEERDRYDDEDDDDWDGVLFEGDEGGDDEDDDDGDDGEGRA</sequence>
<dbReference type="SUPFAM" id="SSF55174">
    <property type="entry name" value="Alpha-L RNA-binding motif"/>
    <property type="match status" value="1"/>
</dbReference>
<dbReference type="EMBL" id="VWRN01000030">
    <property type="protein sequence ID" value="KAA6125268.1"/>
    <property type="molecule type" value="Genomic_DNA"/>
</dbReference>
<feature type="region of interest" description="Disordered" evidence="11">
    <location>
        <begin position="1"/>
        <end position="26"/>
    </location>
</feature>
<dbReference type="InterPro" id="IPR020103">
    <property type="entry name" value="PsdUridine_synth_cat_dom_sf"/>
</dbReference>
<dbReference type="PROSITE" id="PS50889">
    <property type="entry name" value="S4"/>
    <property type="match status" value="1"/>
</dbReference>
<dbReference type="PANTHER" id="PTHR21600:SF44">
    <property type="entry name" value="RIBOSOMAL LARGE SUBUNIT PSEUDOURIDINE SYNTHASE D"/>
    <property type="match status" value="1"/>
</dbReference>
<evidence type="ECO:0000256" key="4">
    <source>
        <dbReference type="ARBA" id="ARBA00038942"/>
    </source>
</evidence>
<dbReference type="InterPro" id="IPR002942">
    <property type="entry name" value="S4_RNA-bd"/>
</dbReference>
<evidence type="ECO:0000259" key="12">
    <source>
        <dbReference type="SMART" id="SM00363"/>
    </source>
</evidence>
<comment type="similarity">
    <text evidence="1">Belongs to the pseudouridine synthase RluA family.</text>
</comment>
<dbReference type="PROSITE" id="PS01129">
    <property type="entry name" value="PSI_RLU"/>
    <property type="match status" value="1"/>
</dbReference>
<evidence type="ECO:0000256" key="6">
    <source>
        <dbReference type="ARBA" id="ARBA00042264"/>
    </source>
</evidence>
<feature type="region of interest" description="Disordered" evidence="11">
    <location>
        <begin position="374"/>
        <end position="413"/>
    </location>
</feature>
<dbReference type="Proteomes" id="UP000324324">
    <property type="component" value="Unassembled WGS sequence"/>
</dbReference>
<dbReference type="GO" id="GO:0160140">
    <property type="term" value="F:23S rRNA pseudouridine(1911/1915/1917) synthase activity"/>
    <property type="evidence" value="ECO:0007669"/>
    <property type="project" value="UniProtKB-EC"/>
</dbReference>
<evidence type="ECO:0000256" key="3">
    <source>
        <dbReference type="ARBA" id="ARBA00036882"/>
    </source>
</evidence>
<keyword evidence="2" id="KW-0413">Isomerase</keyword>
<evidence type="ECO:0000256" key="9">
    <source>
        <dbReference type="PIRSR" id="PIRSR606225-1"/>
    </source>
</evidence>
<dbReference type="GO" id="GO:0003723">
    <property type="term" value="F:RNA binding"/>
    <property type="evidence" value="ECO:0007669"/>
    <property type="project" value="UniProtKB-KW"/>
</dbReference>
<keyword evidence="14" id="KW-1185">Reference proteome</keyword>
<feature type="domain" description="RNA-binding S4" evidence="12">
    <location>
        <begin position="69"/>
        <end position="134"/>
    </location>
</feature>
<dbReference type="Gene3D" id="3.10.290.10">
    <property type="entry name" value="RNA-binding S4 domain"/>
    <property type="match status" value="1"/>
</dbReference>
<comment type="catalytic activity">
    <reaction evidence="3">
        <text>uridine(1911/1915/1917) in 23S rRNA = pseudouridine(1911/1915/1917) in 23S rRNA</text>
        <dbReference type="Rhea" id="RHEA:42524"/>
        <dbReference type="Rhea" id="RHEA-COMP:10097"/>
        <dbReference type="Rhea" id="RHEA-COMP:10098"/>
        <dbReference type="ChEBI" id="CHEBI:65314"/>
        <dbReference type="ChEBI" id="CHEBI:65315"/>
        <dbReference type="EC" id="5.4.99.23"/>
    </reaction>
</comment>
<evidence type="ECO:0000256" key="11">
    <source>
        <dbReference type="SAM" id="MobiDB-lite"/>
    </source>
</evidence>
<dbReference type="SMART" id="SM00363">
    <property type="entry name" value="S4"/>
    <property type="match status" value="1"/>
</dbReference>
<evidence type="ECO:0000256" key="5">
    <source>
        <dbReference type="ARBA" id="ARBA00040039"/>
    </source>
</evidence>
<dbReference type="Pfam" id="PF00849">
    <property type="entry name" value="PseudoU_synth_2"/>
    <property type="match status" value="1"/>
</dbReference>
<dbReference type="GO" id="GO:0000455">
    <property type="term" value="P:enzyme-directed rRNA pseudouridine synthesis"/>
    <property type="evidence" value="ECO:0007669"/>
    <property type="project" value="TreeGrafter"/>
</dbReference>
<dbReference type="SUPFAM" id="SSF55120">
    <property type="entry name" value="Pseudouridine synthase"/>
    <property type="match status" value="1"/>
</dbReference>
<dbReference type="InterPro" id="IPR006224">
    <property type="entry name" value="PsdUridine_synth_RluA-like_CS"/>
</dbReference>
<dbReference type="PANTHER" id="PTHR21600">
    <property type="entry name" value="MITOCHONDRIAL RNA PSEUDOURIDINE SYNTHASE"/>
    <property type="match status" value="1"/>
</dbReference>
<comment type="caution">
    <text evidence="13">The sequence shown here is derived from an EMBL/GenBank/DDBJ whole genome shotgun (WGS) entry which is preliminary data.</text>
</comment>
<evidence type="ECO:0000256" key="1">
    <source>
        <dbReference type="ARBA" id="ARBA00010876"/>
    </source>
</evidence>
<protein>
    <recommendedName>
        <fullName evidence="5">Ribosomal large subunit pseudouridine synthase D</fullName>
        <ecNumber evidence="4">5.4.99.23</ecNumber>
    </recommendedName>
    <alternativeName>
        <fullName evidence="6">23S rRNA pseudouridine(1911/1915/1917) synthase</fullName>
    </alternativeName>
    <alternativeName>
        <fullName evidence="7">rRNA pseudouridylate synthase D</fullName>
    </alternativeName>
    <alternativeName>
        <fullName evidence="8">rRNA-uridine isomerase D</fullName>
    </alternativeName>
</protein>
<dbReference type="CDD" id="cd02869">
    <property type="entry name" value="PseudoU_synth_RluA_like"/>
    <property type="match status" value="1"/>
</dbReference>
<dbReference type="AlphaFoldDB" id="A0A5M8AN86"/>
<feature type="compositionally biased region" description="Low complexity" evidence="11">
    <location>
        <begin position="9"/>
        <end position="23"/>
    </location>
</feature>
<accession>A0A5M8AN86</accession>
<dbReference type="EC" id="5.4.99.23" evidence="4"/>
<dbReference type="Pfam" id="PF01479">
    <property type="entry name" value="S4"/>
    <property type="match status" value="1"/>
</dbReference>
<proteinExistence type="inferred from homology"/>
<dbReference type="NCBIfam" id="TIGR00005">
    <property type="entry name" value="rluA_subfam"/>
    <property type="match status" value="1"/>
</dbReference>
<dbReference type="InterPro" id="IPR006145">
    <property type="entry name" value="PsdUridine_synth_RsuA/RluA"/>
</dbReference>
<dbReference type="Gene3D" id="3.30.2350.10">
    <property type="entry name" value="Pseudouridine synthase"/>
    <property type="match status" value="1"/>
</dbReference>
<evidence type="ECO:0000313" key="13">
    <source>
        <dbReference type="EMBL" id="KAA6125268.1"/>
    </source>
</evidence>
<dbReference type="InterPro" id="IPR050188">
    <property type="entry name" value="RluA_PseudoU_synthase"/>
</dbReference>
<name>A0A5M8AN86_9BURK</name>
<reference evidence="13 14" key="1">
    <citation type="submission" date="2019-09" db="EMBL/GenBank/DDBJ databases">
        <title>Isolation of a novel species in the genus Cupriavidus from patients with sepsis using whole genome sequencing.</title>
        <authorList>
            <person name="Kweon O.J."/>
            <person name="Lee M.-K."/>
        </authorList>
    </citation>
    <scope>NUCLEOTIDE SEQUENCE [LARGE SCALE GENOMIC DNA]</scope>
    <source>
        <strain evidence="13 14">MKL-01</strain>
    </source>
</reference>
<evidence type="ECO:0000256" key="8">
    <source>
        <dbReference type="ARBA" id="ARBA00043148"/>
    </source>
</evidence>
<gene>
    <name evidence="13" type="ORF">F1599_10815</name>
</gene>
<organism evidence="13 14">
    <name type="scientific">Cupriavidus cauae</name>
    <dbReference type="NCBI Taxonomy" id="2608999"/>
    <lineage>
        <taxon>Bacteria</taxon>
        <taxon>Pseudomonadati</taxon>
        <taxon>Pseudomonadota</taxon>
        <taxon>Betaproteobacteria</taxon>
        <taxon>Burkholderiales</taxon>
        <taxon>Burkholderiaceae</taxon>
        <taxon>Cupriavidus</taxon>
    </lineage>
</organism>
<evidence type="ECO:0000256" key="7">
    <source>
        <dbReference type="ARBA" id="ARBA00042840"/>
    </source>
</evidence>
<evidence type="ECO:0000256" key="2">
    <source>
        <dbReference type="ARBA" id="ARBA00023235"/>
    </source>
</evidence>